<name>A0A219ARY2_METCM</name>
<comment type="caution">
    <text evidence="1">The sequence shown here is derived from an EMBL/GenBank/DDBJ whole genome shotgun (WGS) entry which is preliminary data.</text>
</comment>
<dbReference type="Proteomes" id="UP000078397">
    <property type="component" value="Unassembled WGS sequence"/>
</dbReference>
<dbReference type="KEGG" id="pchm:VFPPC_17852"/>
<proteinExistence type="predicted"/>
<protein>
    <submittedName>
        <fullName evidence="1">Uncharacterized protein</fullName>
    </submittedName>
</protein>
<keyword evidence="2" id="KW-1185">Reference proteome</keyword>
<evidence type="ECO:0000313" key="1">
    <source>
        <dbReference type="EMBL" id="OWT42955.1"/>
    </source>
</evidence>
<dbReference type="EMBL" id="LSBJ02000004">
    <property type="protein sequence ID" value="OWT42955.1"/>
    <property type="molecule type" value="Genomic_DNA"/>
</dbReference>
<organism evidence="1 2">
    <name type="scientific">Pochonia chlamydosporia 170</name>
    <dbReference type="NCBI Taxonomy" id="1380566"/>
    <lineage>
        <taxon>Eukaryota</taxon>
        <taxon>Fungi</taxon>
        <taxon>Dikarya</taxon>
        <taxon>Ascomycota</taxon>
        <taxon>Pezizomycotina</taxon>
        <taxon>Sordariomycetes</taxon>
        <taxon>Hypocreomycetidae</taxon>
        <taxon>Hypocreales</taxon>
        <taxon>Clavicipitaceae</taxon>
        <taxon>Pochonia</taxon>
    </lineage>
</organism>
<dbReference type="GeneID" id="33936758"/>
<gene>
    <name evidence="1" type="ORF">VFPPC_17852</name>
</gene>
<evidence type="ECO:0000313" key="2">
    <source>
        <dbReference type="Proteomes" id="UP000078397"/>
    </source>
</evidence>
<reference evidence="1 2" key="1">
    <citation type="journal article" date="2016" name="PLoS Pathog.">
        <title>Biosynthesis of antibiotic leucinostatins in bio-control fungus Purpureocillium lilacinum and their inhibition on phytophthora revealed by genome mining.</title>
        <authorList>
            <person name="Wang G."/>
            <person name="Liu Z."/>
            <person name="Lin R."/>
            <person name="Li E."/>
            <person name="Mao Z."/>
            <person name="Ling J."/>
            <person name="Yang Y."/>
            <person name="Yin W.B."/>
            <person name="Xie B."/>
        </authorList>
    </citation>
    <scope>NUCLEOTIDE SEQUENCE [LARGE SCALE GENOMIC DNA]</scope>
    <source>
        <strain evidence="1">170</strain>
    </source>
</reference>
<dbReference type="RefSeq" id="XP_022285418.1">
    <property type="nucleotide sequence ID" value="XM_022429528.1"/>
</dbReference>
<sequence length="170" mass="18861">MVRRSIQCLILCAPQLCNTSKSGTNSWITRPLPRIHGPEPSGGRCVPVEWIDPDLRSHQLCRTNQLCKFRTFSRPIALSASCPLRKEFSAWLSCSTGFATPKDETPLWCISSMPSQRLNHPSPLATAGTASLVITILSRVLKAHTIHVHPEFVVGDEVPARTWPCCQCFP</sequence>
<accession>A0A219ARY2</accession>
<dbReference type="AlphaFoldDB" id="A0A219ARY2"/>